<feature type="chain" id="PRO_5045330121" evidence="9">
    <location>
        <begin position="26"/>
        <end position="745"/>
    </location>
</feature>
<keyword evidence="12" id="KW-1185">Reference proteome</keyword>
<dbReference type="Proteomes" id="UP001176429">
    <property type="component" value="Unassembled WGS sequence"/>
</dbReference>
<feature type="signal peptide" evidence="9">
    <location>
        <begin position="1"/>
        <end position="25"/>
    </location>
</feature>
<comment type="similarity">
    <text evidence="1">Belongs to the peptidase M43B family.</text>
</comment>
<keyword evidence="2" id="KW-0645">Protease</keyword>
<dbReference type="InterPro" id="IPR013783">
    <property type="entry name" value="Ig-like_fold"/>
</dbReference>
<keyword evidence="4 9" id="KW-0732">Signal</keyword>
<dbReference type="InterPro" id="IPR000601">
    <property type="entry name" value="PKD_dom"/>
</dbReference>
<dbReference type="InterPro" id="IPR035986">
    <property type="entry name" value="PKD_dom_sf"/>
</dbReference>
<reference evidence="11" key="1">
    <citation type="submission" date="2023-07" db="EMBL/GenBank/DDBJ databases">
        <authorList>
            <person name="Kim M.K."/>
        </authorList>
    </citation>
    <scope>NUCLEOTIDE SEQUENCE</scope>
    <source>
        <strain evidence="11">ASUV-10-1</strain>
    </source>
</reference>
<dbReference type="Gene3D" id="2.60.40.10">
    <property type="entry name" value="Immunoglobulins"/>
    <property type="match status" value="1"/>
</dbReference>
<evidence type="ECO:0000256" key="8">
    <source>
        <dbReference type="ARBA" id="ARBA00023157"/>
    </source>
</evidence>
<dbReference type="PANTHER" id="PTHR47466">
    <property type="match status" value="1"/>
</dbReference>
<evidence type="ECO:0000256" key="4">
    <source>
        <dbReference type="ARBA" id="ARBA00022729"/>
    </source>
</evidence>
<comment type="caution">
    <text evidence="11">The sequence shown here is derived from an EMBL/GenBank/DDBJ whole genome shotgun (WGS) entry which is preliminary data.</text>
</comment>
<evidence type="ECO:0000256" key="1">
    <source>
        <dbReference type="ARBA" id="ARBA00008721"/>
    </source>
</evidence>
<dbReference type="GO" id="GO:0008237">
    <property type="term" value="F:metallopeptidase activity"/>
    <property type="evidence" value="ECO:0007669"/>
    <property type="project" value="UniProtKB-KW"/>
</dbReference>
<organism evidence="11 12">
    <name type="scientific">Hymenobacter aranciens</name>
    <dbReference type="NCBI Taxonomy" id="3063996"/>
    <lineage>
        <taxon>Bacteria</taxon>
        <taxon>Pseudomonadati</taxon>
        <taxon>Bacteroidota</taxon>
        <taxon>Cytophagia</taxon>
        <taxon>Cytophagales</taxon>
        <taxon>Hymenobacteraceae</taxon>
        <taxon>Hymenobacter</taxon>
    </lineage>
</organism>
<keyword evidence="5" id="KW-0378">Hydrolase</keyword>
<dbReference type="InterPro" id="IPR022409">
    <property type="entry name" value="PKD/Chitinase_dom"/>
</dbReference>
<proteinExistence type="inferred from homology"/>
<evidence type="ECO:0000256" key="3">
    <source>
        <dbReference type="ARBA" id="ARBA00022723"/>
    </source>
</evidence>
<dbReference type="Pfam" id="PF05572">
    <property type="entry name" value="Peptidase_M43"/>
    <property type="match status" value="1"/>
</dbReference>
<dbReference type="RefSeq" id="WP_305005204.1">
    <property type="nucleotide sequence ID" value="NZ_JAUQSY010000002.1"/>
</dbReference>
<dbReference type="SMART" id="SM00089">
    <property type="entry name" value="PKD"/>
    <property type="match status" value="1"/>
</dbReference>
<feature type="domain" description="PKD" evidence="10">
    <location>
        <begin position="368"/>
        <end position="453"/>
    </location>
</feature>
<dbReference type="PANTHER" id="PTHR47466:SF1">
    <property type="entry name" value="METALLOPROTEASE MEP1 (AFU_ORTHOLOGUE AFUA_1G07730)-RELATED"/>
    <property type="match status" value="1"/>
</dbReference>
<evidence type="ECO:0000313" key="12">
    <source>
        <dbReference type="Proteomes" id="UP001176429"/>
    </source>
</evidence>
<dbReference type="Pfam" id="PF00801">
    <property type="entry name" value="PKD"/>
    <property type="match status" value="1"/>
</dbReference>
<dbReference type="EMBL" id="JAUQSY010000002">
    <property type="protein sequence ID" value="MDO7873891.1"/>
    <property type="molecule type" value="Genomic_DNA"/>
</dbReference>
<evidence type="ECO:0000259" key="10">
    <source>
        <dbReference type="PROSITE" id="PS50093"/>
    </source>
</evidence>
<evidence type="ECO:0000256" key="9">
    <source>
        <dbReference type="SAM" id="SignalP"/>
    </source>
</evidence>
<evidence type="ECO:0000313" key="11">
    <source>
        <dbReference type="EMBL" id="MDO7873891.1"/>
    </source>
</evidence>
<dbReference type="InterPro" id="IPR008754">
    <property type="entry name" value="Peptidase_M43"/>
</dbReference>
<evidence type="ECO:0000256" key="7">
    <source>
        <dbReference type="ARBA" id="ARBA00023049"/>
    </source>
</evidence>
<dbReference type="Gene3D" id="3.40.390.10">
    <property type="entry name" value="Collagenase (Catalytic Domain)"/>
    <property type="match status" value="1"/>
</dbReference>
<keyword evidence="7 11" id="KW-0482">Metalloprotease</keyword>
<dbReference type="InterPro" id="IPR024079">
    <property type="entry name" value="MetalloPept_cat_dom_sf"/>
</dbReference>
<keyword evidence="6" id="KW-0862">Zinc</keyword>
<evidence type="ECO:0000256" key="5">
    <source>
        <dbReference type="ARBA" id="ARBA00022801"/>
    </source>
</evidence>
<sequence>MFKKLLPTLAVAALGLLGSAPAALAQGDDLPRTCDYDNQQRQYFQAHPEAERAYYDLLRRADQLAQTATNEQLRVLPDVTVPVVIHVLYTNPASNITDRQINDALEVVNLDFSKRNADTASIIPAFQSRIANVGFQFRLAKLDPNGNCTTGITRHYTAESDYGTAGVTNVVYWDRTKYLNIWIVDDIASGAGGYTFGGAATCPANDGIVLRISQFGPNTRCTANLCRRSLTHEIGHYFGLPHTWGPSNTPGLINGSTATNCATDDGVSDTPNTAGYSQGSVINGVVLGQCTTTYSPCTDSGGRPILSNVQNFMDYADCEMMFTLGQRTLMRSVVTGCRAPLVSQANLIATGTNDGFVAPACTPIASFLPSALTVCAGTAISLRDYSYNYAAAGGAVTYSWSFPGGTPATATGITASVTYATPGIYTITETVSNSVGSSVDTRFIKVEGPGAGELAPYIESFENASFPFNYPEPSLRNWLVAGNQASGLPVIPQASGVINSRWQRQTQQVAADGAASLIVRNVSLPIAAVSTLYTPNIDLSTTPPNQPSTLDFSRFFNPRNPGGDEKLTIAFSSDCGATWSTPITYNSTALTVTTSSNATPGSPSDWQDISVVIPAAFQRSPRFKVRFQFTNNTVTATNNFFFDNLRVSRVLGTHSAALQQRGISVQPNPYTNETAVSLELSSRTEVQVSLTDLLGRTVMTLPAKTYNLGKQTITLNPNGRALSPGIYVVRISLEGKTYSSKLTVE</sequence>
<evidence type="ECO:0000256" key="2">
    <source>
        <dbReference type="ARBA" id="ARBA00022670"/>
    </source>
</evidence>
<dbReference type="CDD" id="cd00146">
    <property type="entry name" value="PKD"/>
    <property type="match status" value="1"/>
</dbReference>
<evidence type="ECO:0000256" key="6">
    <source>
        <dbReference type="ARBA" id="ARBA00022833"/>
    </source>
</evidence>
<name>A0ABT9B6I8_9BACT</name>
<dbReference type="Gene3D" id="2.60.120.260">
    <property type="entry name" value="Galactose-binding domain-like"/>
    <property type="match status" value="1"/>
</dbReference>
<dbReference type="SUPFAM" id="SSF55486">
    <property type="entry name" value="Metalloproteases ('zincins'), catalytic domain"/>
    <property type="match status" value="1"/>
</dbReference>
<protein>
    <submittedName>
        <fullName evidence="11">M43 family zinc metalloprotease</fullName>
    </submittedName>
</protein>
<keyword evidence="3" id="KW-0479">Metal-binding</keyword>
<dbReference type="PROSITE" id="PS50093">
    <property type="entry name" value="PKD"/>
    <property type="match status" value="1"/>
</dbReference>
<keyword evidence="8" id="KW-1015">Disulfide bond</keyword>
<gene>
    <name evidence="11" type="ORF">Q5H93_04035</name>
</gene>
<dbReference type="NCBIfam" id="TIGR04183">
    <property type="entry name" value="Por_Secre_tail"/>
    <property type="match status" value="1"/>
</dbReference>
<dbReference type="Pfam" id="PF18962">
    <property type="entry name" value="Por_Secre_tail"/>
    <property type="match status" value="1"/>
</dbReference>
<dbReference type="SUPFAM" id="SSF49299">
    <property type="entry name" value="PKD domain"/>
    <property type="match status" value="1"/>
</dbReference>
<accession>A0ABT9B6I8</accession>
<dbReference type="InterPro" id="IPR026444">
    <property type="entry name" value="Secre_tail"/>
</dbReference>